<name>A0A9D1SP75_9BACT</name>
<evidence type="ECO:0000313" key="19">
    <source>
        <dbReference type="Proteomes" id="UP000886852"/>
    </source>
</evidence>
<dbReference type="PANTHER" id="PTHR22749">
    <property type="entry name" value="RIBOFLAVIN KINASE/FMN ADENYLYLTRANSFERASE"/>
    <property type="match status" value="1"/>
</dbReference>
<dbReference type="GO" id="GO:0008531">
    <property type="term" value="F:riboflavin kinase activity"/>
    <property type="evidence" value="ECO:0007669"/>
    <property type="project" value="UniProtKB-UniRule"/>
</dbReference>
<dbReference type="GO" id="GO:0003919">
    <property type="term" value="F:FMN adenylyltransferase activity"/>
    <property type="evidence" value="ECO:0007669"/>
    <property type="project" value="UniProtKB-UniRule"/>
</dbReference>
<comment type="caution">
    <text evidence="18">The sequence shown here is derived from an EMBL/GenBank/DDBJ whole genome shotgun (WGS) entry which is preliminary data.</text>
</comment>
<keyword evidence="11 15" id="KW-0067">ATP-binding</keyword>
<protein>
    <recommendedName>
        <fullName evidence="15">Riboflavin biosynthesis protein</fullName>
    </recommendedName>
    <domain>
        <recommendedName>
            <fullName evidence="15">Riboflavin kinase</fullName>
            <ecNumber evidence="15">2.7.1.26</ecNumber>
        </recommendedName>
        <alternativeName>
            <fullName evidence="15">Flavokinase</fullName>
        </alternativeName>
    </domain>
    <domain>
        <recommendedName>
            <fullName evidence="15">FMN adenylyltransferase</fullName>
            <ecNumber evidence="15">2.7.7.2</ecNumber>
        </recommendedName>
        <alternativeName>
            <fullName evidence="15">FAD pyrophosphorylase</fullName>
        </alternativeName>
        <alternativeName>
            <fullName evidence="15">FAD synthase</fullName>
        </alternativeName>
    </domain>
</protein>
<dbReference type="GO" id="GO:0005524">
    <property type="term" value="F:ATP binding"/>
    <property type="evidence" value="ECO:0007669"/>
    <property type="project" value="UniProtKB-UniRule"/>
</dbReference>
<comment type="pathway">
    <text evidence="3 15">Cofactor biosynthesis; FMN biosynthesis; FMN from riboflavin (ATP route): step 1/1.</text>
</comment>
<evidence type="ECO:0000256" key="12">
    <source>
        <dbReference type="ARBA" id="ARBA00023268"/>
    </source>
</evidence>
<reference evidence="18" key="2">
    <citation type="journal article" date="2021" name="PeerJ">
        <title>Extensive microbial diversity within the chicken gut microbiome revealed by metagenomics and culture.</title>
        <authorList>
            <person name="Gilroy R."/>
            <person name="Ravi A."/>
            <person name="Getino M."/>
            <person name="Pursley I."/>
            <person name="Horton D.L."/>
            <person name="Alikhan N.F."/>
            <person name="Baker D."/>
            <person name="Gharbi K."/>
            <person name="Hall N."/>
            <person name="Watson M."/>
            <person name="Adriaenssens E.M."/>
            <person name="Foster-Nyarko E."/>
            <person name="Jarju S."/>
            <person name="Secka A."/>
            <person name="Antonio M."/>
            <person name="Oren A."/>
            <person name="Chaudhuri R.R."/>
            <person name="La Ragione R."/>
            <person name="Hildebrand F."/>
            <person name="Pallen M.J."/>
        </authorList>
    </citation>
    <scope>NUCLEOTIDE SEQUENCE</scope>
    <source>
        <strain evidence="18">ChiHjej12B11-7776</strain>
    </source>
</reference>
<evidence type="ECO:0000256" key="13">
    <source>
        <dbReference type="ARBA" id="ARBA00047880"/>
    </source>
</evidence>
<dbReference type="GO" id="GO:0009231">
    <property type="term" value="P:riboflavin biosynthetic process"/>
    <property type="evidence" value="ECO:0007669"/>
    <property type="project" value="InterPro"/>
</dbReference>
<dbReference type="EC" id="2.7.1.26" evidence="15"/>
<dbReference type="InterPro" id="IPR002606">
    <property type="entry name" value="Riboflavin_kinase_bac"/>
</dbReference>
<evidence type="ECO:0000259" key="17">
    <source>
        <dbReference type="SMART" id="SM00904"/>
    </source>
</evidence>
<dbReference type="NCBIfam" id="TIGR00083">
    <property type="entry name" value="ribF"/>
    <property type="match status" value="1"/>
</dbReference>
<keyword evidence="4 15" id="KW-0285">Flavoprotein</keyword>
<organism evidence="18 19">
    <name type="scientific">Candidatus Fimimonas merdipullorum</name>
    <dbReference type="NCBI Taxonomy" id="2840822"/>
    <lineage>
        <taxon>Bacteria</taxon>
        <taxon>Pseudomonadati</taxon>
        <taxon>Myxococcota</taxon>
        <taxon>Myxococcia</taxon>
        <taxon>Myxococcales</taxon>
        <taxon>Cystobacterineae</taxon>
        <taxon>Myxococcaceae</taxon>
        <taxon>Myxococcaceae incertae sedis</taxon>
        <taxon>Candidatus Fimimonas</taxon>
    </lineage>
</organism>
<keyword evidence="5 15" id="KW-0288">FMN</keyword>
<dbReference type="InterPro" id="IPR015865">
    <property type="entry name" value="Riboflavin_kinase_bac/euk"/>
</dbReference>
<keyword evidence="7 15" id="KW-0548">Nucleotidyltransferase</keyword>
<dbReference type="Pfam" id="PF06574">
    <property type="entry name" value="FAD_syn"/>
    <property type="match status" value="1"/>
</dbReference>
<dbReference type="GO" id="GO:0009398">
    <property type="term" value="P:FMN biosynthetic process"/>
    <property type="evidence" value="ECO:0007669"/>
    <property type="project" value="UniProtKB-UniRule"/>
</dbReference>
<evidence type="ECO:0000256" key="10">
    <source>
        <dbReference type="ARBA" id="ARBA00022827"/>
    </source>
</evidence>
<keyword evidence="10 15" id="KW-0274">FAD</keyword>
<dbReference type="PIRSF" id="PIRSF004491">
    <property type="entry name" value="FAD_Synth"/>
    <property type="match status" value="1"/>
</dbReference>
<dbReference type="InterPro" id="IPR023465">
    <property type="entry name" value="Riboflavin_kinase_dom_sf"/>
</dbReference>
<comment type="function">
    <text evidence="1">Catalyzes the phosphorylation of riboflavin to FMN followed by the adenylation of FMN to FAD.</text>
</comment>
<feature type="coiled-coil region" evidence="16">
    <location>
        <begin position="275"/>
        <end position="302"/>
    </location>
</feature>
<evidence type="ECO:0000256" key="7">
    <source>
        <dbReference type="ARBA" id="ARBA00022695"/>
    </source>
</evidence>
<dbReference type="PANTHER" id="PTHR22749:SF6">
    <property type="entry name" value="RIBOFLAVIN KINASE"/>
    <property type="match status" value="1"/>
</dbReference>
<accession>A0A9D1SP75</accession>
<gene>
    <name evidence="18" type="primary">ribF</name>
    <name evidence="18" type="ORF">IAC72_01525</name>
</gene>
<dbReference type="Gene3D" id="2.40.30.30">
    <property type="entry name" value="Riboflavin kinase-like"/>
    <property type="match status" value="1"/>
</dbReference>
<keyword evidence="8 15" id="KW-0547">Nucleotide-binding</keyword>
<dbReference type="GO" id="GO:0006747">
    <property type="term" value="P:FAD biosynthetic process"/>
    <property type="evidence" value="ECO:0007669"/>
    <property type="project" value="UniProtKB-UniRule"/>
</dbReference>
<keyword evidence="9 15" id="KW-0418">Kinase</keyword>
<keyword evidence="6 15" id="KW-0808">Transferase</keyword>
<evidence type="ECO:0000256" key="15">
    <source>
        <dbReference type="PIRNR" id="PIRNR004491"/>
    </source>
</evidence>
<dbReference type="InterPro" id="IPR014729">
    <property type="entry name" value="Rossmann-like_a/b/a_fold"/>
</dbReference>
<proteinExistence type="inferred from homology"/>
<comment type="catalytic activity">
    <reaction evidence="13 15">
        <text>riboflavin + ATP = FMN + ADP + H(+)</text>
        <dbReference type="Rhea" id="RHEA:14357"/>
        <dbReference type="ChEBI" id="CHEBI:15378"/>
        <dbReference type="ChEBI" id="CHEBI:30616"/>
        <dbReference type="ChEBI" id="CHEBI:57986"/>
        <dbReference type="ChEBI" id="CHEBI:58210"/>
        <dbReference type="ChEBI" id="CHEBI:456216"/>
        <dbReference type="EC" id="2.7.1.26"/>
    </reaction>
</comment>
<evidence type="ECO:0000256" key="3">
    <source>
        <dbReference type="ARBA" id="ARBA00005201"/>
    </source>
</evidence>
<evidence type="ECO:0000256" key="11">
    <source>
        <dbReference type="ARBA" id="ARBA00022840"/>
    </source>
</evidence>
<evidence type="ECO:0000256" key="6">
    <source>
        <dbReference type="ARBA" id="ARBA00022679"/>
    </source>
</evidence>
<comment type="similarity">
    <text evidence="15">Belongs to the ribF family.</text>
</comment>
<evidence type="ECO:0000256" key="16">
    <source>
        <dbReference type="SAM" id="Coils"/>
    </source>
</evidence>
<dbReference type="SMART" id="SM00904">
    <property type="entry name" value="Flavokinase"/>
    <property type="match status" value="1"/>
</dbReference>
<dbReference type="InterPro" id="IPR015864">
    <property type="entry name" value="FAD_synthase"/>
</dbReference>
<comment type="pathway">
    <text evidence="2 15">Cofactor biosynthesis; FAD biosynthesis; FAD from FMN: step 1/1.</text>
</comment>
<sequence length="303" mass="33883">MQVVSLGQQYTLKAVVCLGFFDCMHNGHVTLLERAKAMAAQCGAQVALFTFDNNHFRTLGKSTKLLYTFDERLSIYQSLGVQTVFRCTFDEQFRSLSGERFLKSLLAYDICGVVCGADYTCGSDRMGAEQVKAFLKDVCPVEIVPLLQQEGEKVCSSLVRKLLLECRIRQANALLSQPFFFTGKVRHGRNVGEKMGFPTVNIQLDADKICPQGVYGGKVFCQGKSYDAIVNVGAKPTFDCGDVTVEAHILHFCGDLYGEDVKISLLQYLRPIQKFNDARSLAQQLERDVKAVEDDKIRSQRQQ</sequence>
<dbReference type="Pfam" id="PF01687">
    <property type="entry name" value="Flavokinase"/>
    <property type="match status" value="1"/>
</dbReference>
<reference evidence="18" key="1">
    <citation type="submission" date="2020-10" db="EMBL/GenBank/DDBJ databases">
        <authorList>
            <person name="Gilroy R."/>
        </authorList>
    </citation>
    <scope>NUCLEOTIDE SEQUENCE</scope>
    <source>
        <strain evidence="18">ChiHjej12B11-7776</strain>
    </source>
</reference>
<evidence type="ECO:0000256" key="1">
    <source>
        <dbReference type="ARBA" id="ARBA00002121"/>
    </source>
</evidence>
<evidence type="ECO:0000256" key="14">
    <source>
        <dbReference type="ARBA" id="ARBA00049494"/>
    </source>
</evidence>
<evidence type="ECO:0000256" key="8">
    <source>
        <dbReference type="ARBA" id="ARBA00022741"/>
    </source>
</evidence>
<evidence type="ECO:0000256" key="5">
    <source>
        <dbReference type="ARBA" id="ARBA00022643"/>
    </source>
</evidence>
<dbReference type="Gene3D" id="3.40.50.620">
    <property type="entry name" value="HUPs"/>
    <property type="match status" value="1"/>
</dbReference>
<evidence type="ECO:0000313" key="18">
    <source>
        <dbReference type="EMBL" id="HIU90683.1"/>
    </source>
</evidence>
<evidence type="ECO:0000256" key="9">
    <source>
        <dbReference type="ARBA" id="ARBA00022777"/>
    </source>
</evidence>
<comment type="catalytic activity">
    <reaction evidence="14 15">
        <text>FMN + ATP + H(+) = FAD + diphosphate</text>
        <dbReference type="Rhea" id="RHEA:17237"/>
        <dbReference type="ChEBI" id="CHEBI:15378"/>
        <dbReference type="ChEBI" id="CHEBI:30616"/>
        <dbReference type="ChEBI" id="CHEBI:33019"/>
        <dbReference type="ChEBI" id="CHEBI:57692"/>
        <dbReference type="ChEBI" id="CHEBI:58210"/>
        <dbReference type="EC" id="2.7.7.2"/>
    </reaction>
</comment>
<dbReference type="CDD" id="cd02064">
    <property type="entry name" value="FAD_synthetase_N"/>
    <property type="match status" value="1"/>
</dbReference>
<dbReference type="SUPFAM" id="SSF82114">
    <property type="entry name" value="Riboflavin kinase-like"/>
    <property type="match status" value="1"/>
</dbReference>
<evidence type="ECO:0000256" key="4">
    <source>
        <dbReference type="ARBA" id="ARBA00022630"/>
    </source>
</evidence>
<dbReference type="Proteomes" id="UP000886852">
    <property type="component" value="Unassembled WGS sequence"/>
</dbReference>
<keyword evidence="16" id="KW-0175">Coiled coil</keyword>
<dbReference type="InterPro" id="IPR023468">
    <property type="entry name" value="Riboflavin_kinase"/>
</dbReference>
<dbReference type="EMBL" id="DVOC01000027">
    <property type="protein sequence ID" value="HIU90683.1"/>
    <property type="molecule type" value="Genomic_DNA"/>
</dbReference>
<dbReference type="EC" id="2.7.7.2" evidence="15"/>
<keyword evidence="12" id="KW-0511">Multifunctional enzyme</keyword>
<evidence type="ECO:0000256" key="2">
    <source>
        <dbReference type="ARBA" id="ARBA00004726"/>
    </source>
</evidence>
<dbReference type="SUPFAM" id="SSF52374">
    <property type="entry name" value="Nucleotidylyl transferase"/>
    <property type="match status" value="1"/>
</dbReference>
<feature type="domain" description="Riboflavin kinase" evidence="17">
    <location>
        <begin position="174"/>
        <end position="297"/>
    </location>
</feature>
<dbReference type="AlphaFoldDB" id="A0A9D1SP75"/>